<dbReference type="PANTHER" id="PTHR42954:SF2">
    <property type="entry name" value="FE(2+) TRANSPORT PROTEIN A"/>
    <property type="match status" value="1"/>
</dbReference>
<proteinExistence type="predicted"/>
<feature type="compositionally biased region" description="Polar residues" evidence="2">
    <location>
        <begin position="1"/>
        <end position="12"/>
    </location>
</feature>
<gene>
    <name evidence="4" type="ORF">CTB96_13940</name>
</gene>
<dbReference type="AlphaFoldDB" id="A0A317ZSP8"/>
<name>A0A317ZSP8_9MICO</name>
<evidence type="ECO:0000256" key="1">
    <source>
        <dbReference type="ARBA" id="ARBA00023004"/>
    </source>
</evidence>
<keyword evidence="5" id="KW-1185">Reference proteome</keyword>
<comment type="caution">
    <text evidence="4">The sequence shown here is derived from an EMBL/GenBank/DDBJ whole genome shotgun (WGS) entry which is preliminary data.</text>
</comment>
<dbReference type="RefSeq" id="WP_110127460.1">
    <property type="nucleotide sequence ID" value="NZ_QHLY01000012.1"/>
</dbReference>
<dbReference type="OrthoDB" id="3260514at2"/>
<evidence type="ECO:0000256" key="2">
    <source>
        <dbReference type="SAM" id="MobiDB-lite"/>
    </source>
</evidence>
<feature type="domain" description="Ferrous iron transporter FeoA-like" evidence="3">
    <location>
        <begin position="22"/>
        <end position="99"/>
    </location>
</feature>
<dbReference type="InterPro" id="IPR007167">
    <property type="entry name" value="Fe-transptr_FeoA-like"/>
</dbReference>
<dbReference type="SUPFAM" id="SSF50037">
    <property type="entry name" value="C-terminal domain of transcriptional repressors"/>
    <property type="match status" value="1"/>
</dbReference>
<dbReference type="Gene3D" id="2.30.30.90">
    <property type="match status" value="1"/>
</dbReference>
<reference evidence="4 5" key="1">
    <citation type="submission" date="2018-05" db="EMBL/GenBank/DDBJ databases">
        <title>Genetic diversity of glacier-inhabiting Cryobacterium bacteria in China and description of Cryobacterium mengkeensis sp. nov. and Arthrobacter glacialis sp. nov.</title>
        <authorList>
            <person name="Liu Q."/>
            <person name="Xin Y.-H."/>
        </authorList>
    </citation>
    <scope>NUCLEOTIDE SEQUENCE [LARGE SCALE GENOMIC DNA]</scope>
    <source>
        <strain evidence="4 5">SK-1</strain>
    </source>
</reference>
<dbReference type="GO" id="GO:0046914">
    <property type="term" value="F:transition metal ion binding"/>
    <property type="evidence" value="ECO:0007669"/>
    <property type="project" value="InterPro"/>
</dbReference>
<dbReference type="EMBL" id="QHLY01000012">
    <property type="protein sequence ID" value="PXA67785.1"/>
    <property type="molecule type" value="Genomic_DNA"/>
</dbReference>
<evidence type="ECO:0000313" key="4">
    <source>
        <dbReference type="EMBL" id="PXA67785.1"/>
    </source>
</evidence>
<dbReference type="InterPro" id="IPR052713">
    <property type="entry name" value="FeoA"/>
</dbReference>
<evidence type="ECO:0000313" key="5">
    <source>
        <dbReference type="Proteomes" id="UP000246722"/>
    </source>
</evidence>
<dbReference type="InterPro" id="IPR008988">
    <property type="entry name" value="Transcriptional_repressor_C"/>
</dbReference>
<sequence>MPMTTVHSSNESAARPGSAGTLTLDQLEVGRLGRVLAVGAEVGDLGRRLADRLGALGVLPGTSIRPLRRAPLGDPSVYRVCDFDLCLRDAQAALVTVELDPPVMTEAGAAS</sequence>
<evidence type="ECO:0000259" key="3">
    <source>
        <dbReference type="SMART" id="SM00899"/>
    </source>
</evidence>
<organism evidence="4 5">
    <name type="scientific">Cryobacterium arcticum</name>
    <dbReference type="NCBI Taxonomy" id="670052"/>
    <lineage>
        <taxon>Bacteria</taxon>
        <taxon>Bacillati</taxon>
        <taxon>Actinomycetota</taxon>
        <taxon>Actinomycetes</taxon>
        <taxon>Micrococcales</taxon>
        <taxon>Microbacteriaceae</taxon>
        <taxon>Cryobacterium</taxon>
    </lineage>
</organism>
<dbReference type="SMART" id="SM00899">
    <property type="entry name" value="FeoA"/>
    <property type="match status" value="1"/>
</dbReference>
<dbReference type="InterPro" id="IPR038157">
    <property type="entry name" value="FeoA_core_dom"/>
</dbReference>
<protein>
    <submittedName>
        <fullName evidence="4">Ferrous iron transport protein A</fullName>
    </submittedName>
</protein>
<dbReference type="Proteomes" id="UP000246722">
    <property type="component" value="Unassembled WGS sequence"/>
</dbReference>
<accession>A0A317ZSP8</accession>
<dbReference type="PANTHER" id="PTHR42954">
    <property type="entry name" value="FE(2+) TRANSPORT PROTEIN A"/>
    <property type="match status" value="1"/>
</dbReference>
<dbReference type="Pfam" id="PF04023">
    <property type="entry name" value="FeoA"/>
    <property type="match status" value="1"/>
</dbReference>
<keyword evidence="1" id="KW-0408">Iron</keyword>
<feature type="region of interest" description="Disordered" evidence="2">
    <location>
        <begin position="1"/>
        <end position="20"/>
    </location>
</feature>